<dbReference type="InterPro" id="IPR011042">
    <property type="entry name" value="6-blade_b-propeller_TolB-like"/>
</dbReference>
<proteinExistence type="predicted"/>
<dbReference type="OrthoDB" id="819787at2"/>
<name>A0A5C7ATL9_9BACT</name>
<gene>
    <name evidence="1" type="ORF">ESV85_11075</name>
</gene>
<organism evidence="1 2">
    <name type="scientific">Algoriphagus aquimarinus</name>
    <dbReference type="NCBI Taxonomy" id="237018"/>
    <lineage>
        <taxon>Bacteria</taxon>
        <taxon>Pseudomonadati</taxon>
        <taxon>Bacteroidota</taxon>
        <taxon>Cytophagia</taxon>
        <taxon>Cytophagales</taxon>
        <taxon>Cyclobacteriaceae</taxon>
        <taxon>Algoriphagus</taxon>
    </lineage>
</organism>
<sequence>MKYSKLIFLFLCVSLFQNCNQKNEVEETDGMQTISINKDFLLSEVNELKFKAIDTIDLEGPGNPPLTAIQDVALGKEFIFLLDRKHGLLKFDYEGNYIQAIGNKGEGPDEYSIPTAIYLNDKENIALISDWEKMVVNSYDVEGSFIASSKKLPGRPISFYKENDKILVIQEGIESYGKGAQTVLVSSIEPTTLEFKSQESPLYSFTSKFYRIHAFLRPFGELNDTSLFYFPRVRFEGMTDQKDTIYRMEEDHLVPEYLLDFTDFGNSDTLRIDFAEINDGNASIFLNYKKESYNLIIDLENRIPKSSMQLPSESYSLEVFPKHLNKDTYYSIIRNLKGAEEKNPKIVMYALKKE</sequence>
<dbReference type="Pfam" id="PF17170">
    <property type="entry name" value="DUF5128"/>
    <property type="match status" value="1"/>
</dbReference>
<accession>A0A5C7ATL9</accession>
<comment type="caution">
    <text evidence="1">The sequence shown here is derived from an EMBL/GenBank/DDBJ whole genome shotgun (WGS) entry which is preliminary data.</text>
</comment>
<dbReference type="Gene3D" id="2.120.10.30">
    <property type="entry name" value="TolB, C-terminal domain"/>
    <property type="match status" value="1"/>
</dbReference>
<evidence type="ECO:0000313" key="1">
    <source>
        <dbReference type="EMBL" id="TXE11454.1"/>
    </source>
</evidence>
<dbReference type="EMBL" id="VORW01000005">
    <property type="protein sequence ID" value="TXE11454.1"/>
    <property type="molecule type" value="Genomic_DNA"/>
</dbReference>
<reference evidence="1 2" key="1">
    <citation type="submission" date="2019-08" db="EMBL/GenBank/DDBJ databases">
        <title>Genomes sequence of Algoriphagus aquimarinus ACAM450.</title>
        <authorList>
            <person name="Bowman J.P."/>
        </authorList>
    </citation>
    <scope>NUCLEOTIDE SEQUENCE [LARGE SCALE GENOMIC DNA]</scope>
    <source>
        <strain evidence="1 2">ACAM 450</strain>
    </source>
</reference>
<protein>
    <submittedName>
        <fullName evidence="1">6-bladed beta-propeller</fullName>
    </submittedName>
</protein>
<dbReference type="Proteomes" id="UP000321935">
    <property type="component" value="Unassembled WGS sequence"/>
</dbReference>
<dbReference type="AlphaFoldDB" id="A0A5C7ATL9"/>
<evidence type="ECO:0000313" key="2">
    <source>
        <dbReference type="Proteomes" id="UP000321935"/>
    </source>
</evidence>